<name>A0A128EYU4_9GAMM</name>
<dbReference type="RefSeq" id="WP_062706634.1">
    <property type="nucleotide sequence ID" value="NZ_CAWRCI010000007.1"/>
</dbReference>
<dbReference type="Proteomes" id="UP000073601">
    <property type="component" value="Unassembled WGS sequence"/>
</dbReference>
<evidence type="ECO:0000313" key="3">
    <source>
        <dbReference type="Proteomes" id="UP000073601"/>
    </source>
</evidence>
<evidence type="ECO:0000313" key="2">
    <source>
        <dbReference type="EMBL" id="CZF79728.1"/>
    </source>
</evidence>
<accession>A0A128EYU4</accession>
<gene>
    <name evidence="2" type="ORF">GMA8713_01105</name>
</gene>
<keyword evidence="3" id="KW-1185">Reference proteome</keyword>
<dbReference type="EMBL" id="FIZY01000007">
    <property type="protein sequence ID" value="CZF79728.1"/>
    <property type="molecule type" value="Genomic_DNA"/>
</dbReference>
<dbReference type="SUPFAM" id="SSF49464">
    <property type="entry name" value="Carboxypeptidase regulatory domain-like"/>
    <property type="match status" value="1"/>
</dbReference>
<proteinExistence type="predicted"/>
<organism evidence="2 3">
    <name type="scientific">Grimontia marina</name>
    <dbReference type="NCBI Taxonomy" id="646534"/>
    <lineage>
        <taxon>Bacteria</taxon>
        <taxon>Pseudomonadati</taxon>
        <taxon>Pseudomonadota</taxon>
        <taxon>Gammaproteobacteria</taxon>
        <taxon>Vibrionales</taxon>
        <taxon>Vibrionaceae</taxon>
        <taxon>Grimontia</taxon>
    </lineage>
</organism>
<feature type="region of interest" description="Disordered" evidence="1">
    <location>
        <begin position="267"/>
        <end position="286"/>
    </location>
</feature>
<dbReference type="AlphaFoldDB" id="A0A128EYU4"/>
<reference evidence="3" key="1">
    <citation type="submission" date="2016-02" db="EMBL/GenBank/DDBJ databases">
        <authorList>
            <person name="Rodrigo-Torres Lidia"/>
            <person name="Arahal R.David."/>
        </authorList>
    </citation>
    <scope>NUCLEOTIDE SEQUENCE [LARGE SCALE GENOMIC DNA]</scope>
    <source>
        <strain evidence="3">CECT 8713</strain>
    </source>
</reference>
<dbReference type="InterPro" id="IPR008969">
    <property type="entry name" value="CarboxyPept-like_regulatory"/>
</dbReference>
<evidence type="ECO:0000256" key="1">
    <source>
        <dbReference type="SAM" id="MobiDB-lite"/>
    </source>
</evidence>
<sequence length="351" mass="38617">MIRVKGRLTDATGDIALGKAMIEFVAKRSAGEVFAYAGARVVTDENGHYEFALKAGEYLVYAQVNQRSDVEPLGPCTVLPEMQGEHDIESLLRFSEPVLPETVQQSIALRDEVTAKHIEISGWHTTVNEKVQATQEDARQTASDREQTGLELQRVIDHREATEQMQRDGILLSQLVTAHSSVVEQNLEQVSTLHKAVTGKALQVSEDARHITQLHAEVASFNDTAQASATTASSQADLARDWAEKDVDSEVVTGAFSAKHWATQSATHAGAAKASRDDAAQSLSDTQTLKNDTQTLNSETKTFRDEALQARREIGVLADYEKALWSLIQVSAEQAVRQLDVNERLIRLETQ</sequence>
<protein>
    <submittedName>
        <fullName evidence="2">Uncharacterized protein</fullName>
    </submittedName>
</protein>
<dbReference type="OrthoDB" id="5919128at2"/>